<keyword evidence="2" id="KW-1185">Reference proteome</keyword>
<accession>A0ACC8XFK2</accession>
<protein>
    <submittedName>
        <fullName evidence="1">Uncharacterized protein</fullName>
    </submittedName>
</protein>
<gene>
    <name evidence="1" type="ORF">AN396_02160</name>
</gene>
<name>A0ACC8XFK2_9FIRM</name>
<proteinExistence type="predicted"/>
<comment type="caution">
    <text evidence="1">The sequence shown here is derived from an EMBL/GenBank/DDBJ whole genome shotgun (WGS) entry which is preliminary data.</text>
</comment>
<reference evidence="1" key="1">
    <citation type="submission" date="2016-08" db="EMBL/GenBank/DDBJ databases">
        <authorList>
            <person name="Ngugi D.K."/>
            <person name="Miyake S."/>
            <person name="Stingl U."/>
        </authorList>
    </citation>
    <scope>NUCLEOTIDE SEQUENCE</scope>
    <source>
        <strain evidence="1">SCG-B11WGA-EpuloA1</strain>
    </source>
</reference>
<organism evidence="1 2">
    <name type="scientific">Candidatus Epulonipiscium fishelsonii</name>
    <dbReference type="NCBI Taxonomy" id="77094"/>
    <lineage>
        <taxon>Bacteria</taxon>
        <taxon>Bacillati</taxon>
        <taxon>Bacillota</taxon>
        <taxon>Clostridia</taxon>
        <taxon>Lachnospirales</taxon>
        <taxon>Lachnospiraceae</taxon>
        <taxon>Candidatus Epulonipiscium</taxon>
    </lineage>
</organism>
<dbReference type="EMBL" id="LJDB01000016">
    <property type="protein sequence ID" value="ONI42279.1"/>
    <property type="molecule type" value="Genomic_DNA"/>
</dbReference>
<evidence type="ECO:0000313" key="2">
    <source>
        <dbReference type="Proteomes" id="UP000188605"/>
    </source>
</evidence>
<dbReference type="Proteomes" id="UP000188605">
    <property type="component" value="Unassembled WGS sequence"/>
</dbReference>
<sequence length="241" mass="27825">MHKLNFFVHYHNSFKVKGGKLFFNKVLLQSNVANDFSEDDILKNMDFCMGILSKSENSVRIPSVLYKQHLPNLQWRPNLVEDIINFYEKSIKYVATNNLDFIQVLTFDFISDALNALFVADIDISQKHKELLKIGNSTITNDIIVNQNLGYSLNKHNILNIKRKNLFKETATWMLNQPNIEDDIILEFAQIGQIFCASAQWEEGWIKFRILHANALLELGKNMILKGENELAELQQMLGCS</sequence>
<evidence type="ECO:0000313" key="1">
    <source>
        <dbReference type="EMBL" id="ONI42279.1"/>
    </source>
</evidence>